<reference evidence="3 4" key="1">
    <citation type="submission" date="2015-08" db="EMBL/GenBank/DDBJ databases">
        <title>Complete genome sequence of Sulfurifustis variabilis.</title>
        <authorList>
            <person name="Miura A."/>
            <person name="Kojima H."/>
            <person name="Fukui M."/>
        </authorList>
    </citation>
    <scope>NUCLEOTIDE SEQUENCE [LARGE SCALE GENOMIC DNA]</scope>
    <source>
        <strain evidence="4">skN76</strain>
    </source>
</reference>
<protein>
    <submittedName>
        <fullName evidence="3">ADP-heptose--LPS heptosyltransferase II</fullName>
    </submittedName>
</protein>
<dbReference type="GO" id="GO:0009244">
    <property type="term" value="P:lipopolysaccharide core region biosynthetic process"/>
    <property type="evidence" value="ECO:0007669"/>
    <property type="project" value="TreeGrafter"/>
</dbReference>
<dbReference type="AlphaFoldDB" id="A0A1B4V421"/>
<evidence type="ECO:0000256" key="1">
    <source>
        <dbReference type="ARBA" id="ARBA00022676"/>
    </source>
</evidence>
<proteinExistence type="predicted"/>
<dbReference type="KEGG" id="sva:SVA_1734"/>
<gene>
    <name evidence="3" type="ORF">SVA_1734</name>
</gene>
<name>A0A1B4V421_9GAMM</name>
<evidence type="ECO:0000256" key="2">
    <source>
        <dbReference type="ARBA" id="ARBA00022679"/>
    </source>
</evidence>
<dbReference type="PANTHER" id="PTHR30160">
    <property type="entry name" value="TETRAACYLDISACCHARIDE 4'-KINASE-RELATED"/>
    <property type="match status" value="1"/>
</dbReference>
<dbReference type="CDD" id="cd03789">
    <property type="entry name" value="GT9_LPS_heptosyltransferase"/>
    <property type="match status" value="1"/>
</dbReference>
<dbReference type="SUPFAM" id="SSF53756">
    <property type="entry name" value="UDP-Glycosyltransferase/glycogen phosphorylase"/>
    <property type="match status" value="1"/>
</dbReference>
<dbReference type="Pfam" id="PF01075">
    <property type="entry name" value="Glyco_transf_9"/>
    <property type="match status" value="1"/>
</dbReference>
<keyword evidence="1" id="KW-0328">Glycosyltransferase</keyword>
<dbReference type="InterPro" id="IPR051199">
    <property type="entry name" value="LPS_LOS_Heptosyltrfase"/>
</dbReference>
<evidence type="ECO:0000313" key="3">
    <source>
        <dbReference type="EMBL" id="BAU48288.1"/>
    </source>
</evidence>
<dbReference type="InterPro" id="IPR002201">
    <property type="entry name" value="Glyco_trans_9"/>
</dbReference>
<keyword evidence="4" id="KW-1185">Reference proteome</keyword>
<dbReference type="Proteomes" id="UP000218899">
    <property type="component" value="Chromosome"/>
</dbReference>
<dbReference type="GO" id="GO:0005829">
    <property type="term" value="C:cytosol"/>
    <property type="evidence" value="ECO:0007669"/>
    <property type="project" value="TreeGrafter"/>
</dbReference>
<organism evidence="3 4">
    <name type="scientific">Sulfurifustis variabilis</name>
    <dbReference type="NCBI Taxonomy" id="1675686"/>
    <lineage>
        <taxon>Bacteria</taxon>
        <taxon>Pseudomonadati</taxon>
        <taxon>Pseudomonadota</taxon>
        <taxon>Gammaproteobacteria</taxon>
        <taxon>Acidiferrobacterales</taxon>
        <taxon>Acidiferrobacteraceae</taxon>
        <taxon>Sulfurifustis</taxon>
    </lineage>
</organism>
<dbReference type="GO" id="GO:0008713">
    <property type="term" value="F:ADP-heptose-lipopolysaccharide heptosyltransferase activity"/>
    <property type="evidence" value="ECO:0007669"/>
    <property type="project" value="TreeGrafter"/>
</dbReference>
<dbReference type="PANTHER" id="PTHR30160:SF1">
    <property type="entry name" value="LIPOPOLYSACCHARIDE 1,2-N-ACETYLGLUCOSAMINETRANSFERASE-RELATED"/>
    <property type="match status" value="1"/>
</dbReference>
<sequence>MSPGHRLGPTLPERVAVFRALQLGDMLCAVPALRALRAALPRARITLIGLPWAGAFASRFARDVDDFLAFPGGSGLPERSATAPETEAFYARARAARFDLAIQLHGDGERSNAIVEEMGARRLAGFFRPGGRAPEPERFLRYPDDLSEVRRLLALMSFLGIPERGRELDFPILPGEWRDGAALRAAYGLRPGEYACVHAGARAPARRWAPERFAAVADLIAASGLRIVLTGTEQERELTGAVARAMHTGCVNLAGRTPLGVLAALLTGARLLVCNDTGISHIAEALRVPSVVVYTGSSPQRWAPADDARHRAVYVPVGCRPCEYRECPIGHPCANGVGLMDVWREAQALLGPDPSTVRTVSRTMTG</sequence>
<keyword evidence="2 3" id="KW-0808">Transferase</keyword>
<dbReference type="EMBL" id="AP014936">
    <property type="protein sequence ID" value="BAU48288.1"/>
    <property type="molecule type" value="Genomic_DNA"/>
</dbReference>
<dbReference type="Gene3D" id="3.40.50.2000">
    <property type="entry name" value="Glycogen Phosphorylase B"/>
    <property type="match status" value="2"/>
</dbReference>
<accession>A0A1B4V421</accession>
<evidence type="ECO:0000313" key="4">
    <source>
        <dbReference type="Proteomes" id="UP000218899"/>
    </source>
</evidence>